<dbReference type="InterPro" id="IPR019516">
    <property type="entry name" value="Glomulin/ALF4"/>
</dbReference>
<dbReference type="Proteomes" id="UP000823775">
    <property type="component" value="Unassembled WGS sequence"/>
</dbReference>
<sequence>MHYLELEEASGEGIMFCGIIEVVFIDEDEVRLKAEGKCEAVLVATIKEEDEEWRSWKILSIGDIARAYSEWLLPLRTLVTGVVAENQQDHDQLASDTICALNPIELVLYRCIELVEDNLKNA</sequence>
<dbReference type="PANTHER" id="PTHR15430:SF1">
    <property type="entry name" value="GLOMULIN"/>
    <property type="match status" value="1"/>
</dbReference>
<name>A0ABS8WKZ1_DATST</name>
<proteinExistence type="predicted"/>
<comment type="caution">
    <text evidence="1">The sequence shown here is derived from an EMBL/GenBank/DDBJ whole genome shotgun (WGS) entry which is preliminary data.</text>
</comment>
<accession>A0ABS8WKZ1</accession>
<dbReference type="EMBL" id="JACEIK010008670">
    <property type="protein sequence ID" value="MCE3051508.1"/>
    <property type="molecule type" value="Genomic_DNA"/>
</dbReference>
<organism evidence="1 2">
    <name type="scientific">Datura stramonium</name>
    <name type="common">Jimsonweed</name>
    <name type="synonym">Common thornapple</name>
    <dbReference type="NCBI Taxonomy" id="4076"/>
    <lineage>
        <taxon>Eukaryota</taxon>
        <taxon>Viridiplantae</taxon>
        <taxon>Streptophyta</taxon>
        <taxon>Embryophyta</taxon>
        <taxon>Tracheophyta</taxon>
        <taxon>Spermatophyta</taxon>
        <taxon>Magnoliopsida</taxon>
        <taxon>eudicotyledons</taxon>
        <taxon>Gunneridae</taxon>
        <taxon>Pentapetalae</taxon>
        <taxon>asterids</taxon>
        <taxon>lamiids</taxon>
        <taxon>Solanales</taxon>
        <taxon>Solanaceae</taxon>
        <taxon>Solanoideae</taxon>
        <taxon>Datureae</taxon>
        <taxon>Datura</taxon>
    </lineage>
</organism>
<evidence type="ECO:0000313" key="2">
    <source>
        <dbReference type="Proteomes" id="UP000823775"/>
    </source>
</evidence>
<gene>
    <name evidence="1" type="ORF">HAX54_050023</name>
</gene>
<evidence type="ECO:0000313" key="1">
    <source>
        <dbReference type="EMBL" id="MCE3051508.1"/>
    </source>
</evidence>
<reference evidence="1 2" key="1">
    <citation type="journal article" date="2021" name="BMC Genomics">
        <title>Datura genome reveals duplications of psychoactive alkaloid biosynthetic genes and high mutation rate following tissue culture.</title>
        <authorList>
            <person name="Rajewski A."/>
            <person name="Carter-House D."/>
            <person name="Stajich J."/>
            <person name="Litt A."/>
        </authorList>
    </citation>
    <scope>NUCLEOTIDE SEQUENCE [LARGE SCALE GENOMIC DNA]</scope>
    <source>
        <strain evidence="1">AR-01</strain>
    </source>
</reference>
<dbReference type="PANTHER" id="PTHR15430">
    <property type="entry name" value="GLOMULIN"/>
    <property type="match status" value="1"/>
</dbReference>
<keyword evidence="2" id="KW-1185">Reference proteome</keyword>
<protein>
    <submittedName>
        <fullName evidence="1">Uncharacterized protein</fullName>
    </submittedName>
</protein>